<evidence type="ECO:0000313" key="2">
    <source>
        <dbReference type="Proteomes" id="UP000239549"/>
    </source>
</evidence>
<proteinExistence type="predicted"/>
<sequence length="41" mass="4760">MQPVSLRYRGAGIKVLQYEPDARMSLWRLLKAGLKLGWYHG</sequence>
<dbReference type="AlphaFoldDB" id="A0A2L2XFS9"/>
<evidence type="ECO:0000313" key="1">
    <source>
        <dbReference type="EMBL" id="GBF32721.1"/>
    </source>
</evidence>
<organism evidence="1 2">
    <name type="scientific">Desulfocucumis palustris</name>
    <dbReference type="NCBI Taxonomy" id="1898651"/>
    <lineage>
        <taxon>Bacteria</taxon>
        <taxon>Bacillati</taxon>
        <taxon>Bacillota</taxon>
        <taxon>Clostridia</taxon>
        <taxon>Eubacteriales</taxon>
        <taxon>Desulfocucumaceae</taxon>
        <taxon>Desulfocucumis</taxon>
    </lineage>
</organism>
<name>A0A2L2XFS9_9FIRM</name>
<keyword evidence="2" id="KW-1185">Reference proteome</keyword>
<comment type="caution">
    <text evidence="1">The sequence shown here is derived from an EMBL/GenBank/DDBJ whole genome shotgun (WGS) entry which is preliminary data.</text>
</comment>
<dbReference type="EMBL" id="BFAV01000045">
    <property type="protein sequence ID" value="GBF32721.1"/>
    <property type="molecule type" value="Genomic_DNA"/>
</dbReference>
<protein>
    <submittedName>
        <fullName evidence="1">Uncharacterized protein</fullName>
    </submittedName>
</protein>
<gene>
    <name evidence="1" type="ORF">DCCM_0917</name>
</gene>
<dbReference type="Proteomes" id="UP000239549">
    <property type="component" value="Unassembled WGS sequence"/>
</dbReference>
<accession>A0A2L2XFS9</accession>
<reference evidence="2" key="1">
    <citation type="submission" date="2018-02" db="EMBL/GenBank/DDBJ databases">
        <title>Genome sequence of Desulfocucumis palustris strain NAW-5.</title>
        <authorList>
            <person name="Watanabe M."/>
            <person name="Kojima H."/>
            <person name="Fukui M."/>
        </authorList>
    </citation>
    <scope>NUCLEOTIDE SEQUENCE [LARGE SCALE GENOMIC DNA]</scope>
    <source>
        <strain evidence="2">NAW-5</strain>
    </source>
</reference>